<feature type="domain" description="Rhodanese" evidence="1">
    <location>
        <begin position="24"/>
        <end position="106"/>
    </location>
</feature>
<dbReference type="Pfam" id="PF00581">
    <property type="entry name" value="Rhodanese"/>
    <property type="match status" value="1"/>
</dbReference>
<evidence type="ECO:0000259" key="1">
    <source>
        <dbReference type="PROSITE" id="PS50206"/>
    </source>
</evidence>
<dbReference type="RefSeq" id="WP_028026761.1">
    <property type="nucleotide sequence ID" value="NZ_JANJZH010000012.1"/>
</dbReference>
<dbReference type="PANTHER" id="PTHR45431:SF3">
    <property type="entry name" value="RHODANESE-LIKE DOMAIN-CONTAINING PROTEIN 15, CHLOROPLASTIC"/>
    <property type="match status" value="1"/>
</dbReference>
<dbReference type="AlphaFoldDB" id="A0A6N8JNH5"/>
<dbReference type="SUPFAM" id="SSF52821">
    <property type="entry name" value="Rhodanese/Cell cycle control phosphatase"/>
    <property type="match status" value="1"/>
</dbReference>
<gene>
    <name evidence="2" type="ORF">GKZ27_03895</name>
</gene>
<dbReference type="InterPro" id="IPR036873">
    <property type="entry name" value="Rhodanese-like_dom_sf"/>
</dbReference>
<dbReference type="GO" id="GO:0004792">
    <property type="term" value="F:thiosulfate-cyanide sulfurtransferase activity"/>
    <property type="evidence" value="ECO:0007669"/>
    <property type="project" value="InterPro"/>
</dbReference>
<organism evidence="2 3">
    <name type="scientific">Adlercreutzia mucosicola</name>
    <dbReference type="NCBI Taxonomy" id="580026"/>
    <lineage>
        <taxon>Bacteria</taxon>
        <taxon>Bacillati</taxon>
        <taxon>Actinomycetota</taxon>
        <taxon>Coriobacteriia</taxon>
        <taxon>Eggerthellales</taxon>
        <taxon>Eggerthellaceae</taxon>
        <taxon>Adlercreutzia</taxon>
    </lineage>
</organism>
<dbReference type="SMART" id="SM00450">
    <property type="entry name" value="RHOD"/>
    <property type="match status" value="1"/>
</dbReference>
<dbReference type="PROSITE" id="PS50206">
    <property type="entry name" value="RHODANESE_3"/>
    <property type="match status" value="1"/>
</dbReference>
<keyword evidence="3" id="KW-1185">Reference proteome</keyword>
<accession>A0A6N8JNH5</accession>
<evidence type="ECO:0000313" key="3">
    <source>
        <dbReference type="Proteomes" id="UP000463388"/>
    </source>
</evidence>
<protein>
    <submittedName>
        <fullName evidence="2">Rhodanese-like domain-containing protein</fullName>
    </submittedName>
</protein>
<proteinExistence type="predicted"/>
<reference evidence="2 3" key="1">
    <citation type="submission" date="2019-12" db="EMBL/GenBank/DDBJ databases">
        <title>Microbes associate with the intestines of laboratory mice.</title>
        <authorList>
            <person name="Navarre W."/>
            <person name="Wong E."/>
        </authorList>
    </citation>
    <scope>NUCLEOTIDE SEQUENCE [LARGE SCALE GENOMIC DNA]</scope>
    <source>
        <strain evidence="2 3">NM66_B29</strain>
    </source>
</reference>
<dbReference type="CDD" id="cd00158">
    <property type="entry name" value="RHOD"/>
    <property type="match status" value="1"/>
</dbReference>
<dbReference type="PANTHER" id="PTHR45431">
    <property type="entry name" value="RHODANESE-LIKE DOMAIN-CONTAINING PROTEIN 15, CHLOROPLASTIC"/>
    <property type="match status" value="1"/>
</dbReference>
<dbReference type="PROSITE" id="PS00380">
    <property type="entry name" value="RHODANESE_1"/>
    <property type="match status" value="1"/>
</dbReference>
<evidence type="ECO:0000313" key="2">
    <source>
        <dbReference type="EMBL" id="MVX60604.1"/>
    </source>
</evidence>
<comment type="caution">
    <text evidence="2">The sequence shown here is derived from an EMBL/GenBank/DDBJ whole genome shotgun (WGS) entry which is preliminary data.</text>
</comment>
<dbReference type="InterPro" id="IPR052367">
    <property type="entry name" value="Thiosulfate_ST/Rhodanese-like"/>
</dbReference>
<dbReference type="Proteomes" id="UP000463388">
    <property type="component" value="Unassembled WGS sequence"/>
</dbReference>
<name>A0A6N8JNH5_9ACTN</name>
<dbReference type="InterPro" id="IPR001763">
    <property type="entry name" value="Rhodanese-like_dom"/>
</dbReference>
<dbReference type="Gene3D" id="3.40.250.10">
    <property type="entry name" value="Rhodanese-like domain"/>
    <property type="match status" value="1"/>
</dbReference>
<dbReference type="InterPro" id="IPR001307">
    <property type="entry name" value="Thiosulphate_STrfase_CS"/>
</dbReference>
<dbReference type="OrthoDB" id="9800872at2"/>
<dbReference type="EMBL" id="WSRR01000005">
    <property type="protein sequence ID" value="MVX60604.1"/>
    <property type="molecule type" value="Genomic_DNA"/>
</dbReference>
<sequence>MGLFDSLRPADINAGVREFRETLGAKLIDVRTPAEFADGHIPGAVNVPLQQIGSIAAAVPEAATPLFVYCLSGGRSAQAAAALKRAGYGDVRNIGGIGSWNGEVER</sequence>